<dbReference type="Proteomes" id="UP000178222">
    <property type="component" value="Unassembled WGS sequence"/>
</dbReference>
<organism evidence="1 2">
    <name type="scientific">Candidatus Wildermuthbacteria bacterium RIFCSPLOWO2_02_FULL_47_9c</name>
    <dbReference type="NCBI Taxonomy" id="1802466"/>
    <lineage>
        <taxon>Bacteria</taxon>
        <taxon>Candidatus Wildermuthiibacteriota</taxon>
    </lineage>
</organism>
<evidence type="ECO:0000313" key="1">
    <source>
        <dbReference type="EMBL" id="OHA77410.1"/>
    </source>
</evidence>
<gene>
    <name evidence="1" type="ORF">A3J30_03535</name>
</gene>
<evidence type="ECO:0000313" key="2">
    <source>
        <dbReference type="Proteomes" id="UP000178222"/>
    </source>
</evidence>
<protein>
    <submittedName>
        <fullName evidence="1">Uncharacterized protein</fullName>
    </submittedName>
</protein>
<proteinExistence type="predicted"/>
<sequence length="201" mass="22997">MKNLLANREVWEEVEEGLLPNQWAEEPKYYWSLQPVRSFLGWALAQPVDVLARCAFEANCLAKDEGEVWYDVKDALLRTFVNRIRKISPSEETGILAWGIGQDDGGSDVLYVDLIGFGQVSFHVFWNSWNGNVEGVENIPDYPFRWTEVRNGCEIHFSHPSNKEISQATADFLEGKEWRGEVHNLFVRAGKNPESLYSKGD</sequence>
<name>A0A1G2RX51_9BACT</name>
<dbReference type="EMBL" id="MHUL01000006">
    <property type="protein sequence ID" value="OHA77410.1"/>
    <property type="molecule type" value="Genomic_DNA"/>
</dbReference>
<comment type="caution">
    <text evidence="1">The sequence shown here is derived from an EMBL/GenBank/DDBJ whole genome shotgun (WGS) entry which is preliminary data.</text>
</comment>
<accession>A0A1G2RX51</accession>
<reference evidence="1 2" key="1">
    <citation type="journal article" date="2016" name="Nat. Commun.">
        <title>Thousands of microbial genomes shed light on interconnected biogeochemical processes in an aquifer system.</title>
        <authorList>
            <person name="Anantharaman K."/>
            <person name="Brown C.T."/>
            <person name="Hug L.A."/>
            <person name="Sharon I."/>
            <person name="Castelle C.J."/>
            <person name="Probst A.J."/>
            <person name="Thomas B.C."/>
            <person name="Singh A."/>
            <person name="Wilkins M.J."/>
            <person name="Karaoz U."/>
            <person name="Brodie E.L."/>
            <person name="Williams K.H."/>
            <person name="Hubbard S.S."/>
            <person name="Banfield J.F."/>
        </authorList>
    </citation>
    <scope>NUCLEOTIDE SEQUENCE [LARGE SCALE GENOMIC DNA]</scope>
</reference>
<dbReference type="AlphaFoldDB" id="A0A1G2RX51"/>